<evidence type="ECO:0000256" key="2">
    <source>
        <dbReference type="ARBA" id="ARBA00023157"/>
    </source>
</evidence>
<reference evidence="7 8" key="1">
    <citation type="submission" date="2020-06" db="EMBL/GenBank/DDBJ databases">
        <title>Genome mining for natural products.</title>
        <authorList>
            <person name="Zhang B."/>
            <person name="Shi J."/>
            <person name="Ge H."/>
        </authorList>
    </citation>
    <scope>NUCLEOTIDE SEQUENCE [LARGE SCALE GENOMIC DNA]</scope>
    <source>
        <strain evidence="7 8">NA02069</strain>
    </source>
</reference>
<evidence type="ECO:0000259" key="6">
    <source>
        <dbReference type="Pfam" id="PF00182"/>
    </source>
</evidence>
<evidence type="ECO:0000256" key="1">
    <source>
        <dbReference type="ARBA" id="ARBA00022821"/>
    </source>
</evidence>
<dbReference type="PIRSF" id="PIRSF001060">
    <property type="entry name" value="Endochitinase"/>
    <property type="match status" value="1"/>
</dbReference>
<dbReference type="CDD" id="cd00325">
    <property type="entry name" value="chitinase_GH19"/>
    <property type="match status" value="1"/>
</dbReference>
<accession>A0A7H8T3K4</accession>
<feature type="domain" description="Glycoside hydrolase family 19 catalytic" evidence="6">
    <location>
        <begin position="56"/>
        <end position="247"/>
    </location>
</feature>
<feature type="signal peptide" evidence="5">
    <location>
        <begin position="1"/>
        <end position="30"/>
    </location>
</feature>
<evidence type="ECO:0000313" key="7">
    <source>
        <dbReference type="EMBL" id="QKZ18073.1"/>
    </source>
</evidence>
<dbReference type="Proteomes" id="UP000509418">
    <property type="component" value="Chromosome"/>
</dbReference>
<dbReference type="InterPro" id="IPR016283">
    <property type="entry name" value="Glyco_hydro_19"/>
</dbReference>
<keyword evidence="1" id="KW-0611">Plant defense</keyword>
<evidence type="ECO:0000313" key="8">
    <source>
        <dbReference type="Proteomes" id="UP000509418"/>
    </source>
</evidence>
<name>A0A7H8T3K4_STRCX</name>
<keyword evidence="5" id="KW-0732">Signal</keyword>
<feature type="chain" id="PRO_5028823066" evidence="5">
    <location>
        <begin position="31"/>
        <end position="247"/>
    </location>
</feature>
<evidence type="ECO:0000256" key="5">
    <source>
        <dbReference type="SAM" id="SignalP"/>
    </source>
</evidence>
<keyword evidence="2 4" id="KW-1015">Disulfide bond</keyword>
<dbReference type="GO" id="GO:0050832">
    <property type="term" value="P:defense response to fungus"/>
    <property type="evidence" value="ECO:0007669"/>
    <property type="project" value="UniProtKB-ARBA"/>
</dbReference>
<dbReference type="GO" id="GO:0006032">
    <property type="term" value="P:chitin catabolic process"/>
    <property type="evidence" value="ECO:0007669"/>
    <property type="project" value="InterPro"/>
</dbReference>
<keyword evidence="8" id="KW-1185">Reference proteome</keyword>
<dbReference type="PANTHER" id="PTHR22595">
    <property type="entry name" value="CHITINASE-RELATED"/>
    <property type="match status" value="1"/>
</dbReference>
<dbReference type="AlphaFoldDB" id="A0A7H8T3K4"/>
<dbReference type="Pfam" id="PF00182">
    <property type="entry name" value="Glyco_hydro_19"/>
    <property type="match status" value="1"/>
</dbReference>
<dbReference type="GO" id="GO:0016998">
    <property type="term" value="P:cell wall macromolecule catabolic process"/>
    <property type="evidence" value="ECO:0007669"/>
    <property type="project" value="InterPro"/>
</dbReference>
<gene>
    <name evidence="7" type="ORF">HUT05_12355</name>
</gene>
<evidence type="ECO:0000256" key="4">
    <source>
        <dbReference type="PIRSR" id="PIRSR001060-2"/>
    </source>
</evidence>
<proteinExistence type="predicted"/>
<protein>
    <submittedName>
        <fullName evidence="7">Chitinase</fullName>
    </submittedName>
</protein>
<dbReference type="GO" id="GO:0004568">
    <property type="term" value="F:chitinase activity"/>
    <property type="evidence" value="ECO:0007669"/>
    <property type="project" value="InterPro"/>
</dbReference>
<dbReference type="InterPro" id="IPR023346">
    <property type="entry name" value="Lysozyme-like_dom_sf"/>
</dbReference>
<feature type="disulfide bond" evidence="4">
    <location>
        <begin position="215"/>
        <end position="247"/>
    </location>
</feature>
<dbReference type="EMBL" id="CP056041">
    <property type="protein sequence ID" value="QKZ18073.1"/>
    <property type="molecule type" value="Genomic_DNA"/>
</dbReference>
<dbReference type="Gene3D" id="1.10.530.10">
    <property type="match status" value="1"/>
</dbReference>
<organism evidence="7 8">
    <name type="scientific">Streptomyces chartreusis</name>
    <dbReference type="NCBI Taxonomy" id="1969"/>
    <lineage>
        <taxon>Bacteria</taxon>
        <taxon>Bacillati</taxon>
        <taxon>Actinomycetota</taxon>
        <taxon>Actinomycetes</taxon>
        <taxon>Kitasatosporales</taxon>
        <taxon>Streptomycetaceae</taxon>
        <taxon>Streptomyces</taxon>
    </lineage>
</organism>
<dbReference type="InterPro" id="IPR000726">
    <property type="entry name" value="Glyco_hydro_19_cat"/>
</dbReference>
<feature type="disulfide bond" evidence="4">
    <location>
        <begin position="119"/>
        <end position="127"/>
    </location>
</feature>
<sequence>MPKMRTAHALLTAVLLATTGAGLTAATASAAPAELAAPAAQGDFVVSKAEYNRMFPQHKPFYNYEALVKAMKKYPAFADKGNARTKKREAAAFLANVHHETGGGRYIVEQNQANWPSYCDTTQPYGCPAGQSAYHGRGPIQLSWNFNYKAAGDALGIDLLHKPGLVQKNPVVAWKTGLWFWMTQSGAGTMTPHSAMVQGKGFGQTIRSINGAIECNGGNPAQVRSRVSTYKKFTKILDVKPGKNLSC</sequence>
<dbReference type="Gene3D" id="3.30.20.10">
    <property type="entry name" value="Endochitinase, domain 2"/>
    <property type="match status" value="1"/>
</dbReference>
<dbReference type="SUPFAM" id="SSF53955">
    <property type="entry name" value="Lysozyme-like"/>
    <property type="match status" value="1"/>
</dbReference>
<dbReference type="FunFam" id="3.30.20.10:FF:000001">
    <property type="entry name" value="Endochitinase (Chitinase)"/>
    <property type="match status" value="1"/>
</dbReference>
<dbReference type="GO" id="GO:0005975">
    <property type="term" value="P:carbohydrate metabolic process"/>
    <property type="evidence" value="ECO:0007669"/>
    <property type="project" value="InterPro"/>
</dbReference>
<feature type="active site" description="Proton donor" evidence="3">
    <location>
        <position position="100"/>
    </location>
</feature>
<evidence type="ECO:0000256" key="3">
    <source>
        <dbReference type="PIRSR" id="PIRSR001060-1"/>
    </source>
</evidence>
<dbReference type="PANTHER" id="PTHR22595:SF79">
    <property type="entry name" value="CHITINASE 12"/>
    <property type="match status" value="1"/>
</dbReference>